<dbReference type="PANTHER" id="PTHR11640">
    <property type="entry name" value="NEPHRIN"/>
    <property type="match status" value="1"/>
</dbReference>
<evidence type="ECO:0000256" key="9">
    <source>
        <dbReference type="SAM" id="Phobius"/>
    </source>
</evidence>
<keyword evidence="4 9" id="KW-0472">Membrane</keyword>
<evidence type="ECO:0000256" key="6">
    <source>
        <dbReference type="ARBA" id="ARBA00023180"/>
    </source>
</evidence>
<evidence type="ECO:0000313" key="11">
    <source>
        <dbReference type="Proteomes" id="UP000694941"/>
    </source>
</evidence>
<dbReference type="Proteomes" id="UP000694941">
    <property type="component" value="Unplaced"/>
</dbReference>
<dbReference type="RefSeq" id="XP_022251179.1">
    <property type="nucleotide sequence ID" value="XM_022395471.1"/>
</dbReference>
<dbReference type="InterPro" id="IPR013783">
    <property type="entry name" value="Ig-like_fold"/>
</dbReference>
<protein>
    <submittedName>
        <fullName evidence="12">Irregular chiasm C-roughest protein-like isoform X1</fullName>
    </submittedName>
</protein>
<dbReference type="Gene3D" id="2.60.40.10">
    <property type="entry name" value="Immunoglobulins"/>
    <property type="match status" value="5"/>
</dbReference>
<feature type="region of interest" description="Disordered" evidence="8">
    <location>
        <begin position="627"/>
        <end position="653"/>
    </location>
</feature>
<organism evidence="11 12">
    <name type="scientific">Limulus polyphemus</name>
    <name type="common">Atlantic horseshoe crab</name>
    <dbReference type="NCBI Taxonomy" id="6850"/>
    <lineage>
        <taxon>Eukaryota</taxon>
        <taxon>Metazoa</taxon>
        <taxon>Ecdysozoa</taxon>
        <taxon>Arthropoda</taxon>
        <taxon>Chelicerata</taxon>
        <taxon>Merostomata</taxon>
        <taxon>Xiphosura</taxon>
        <taxon>Limulidae</taxon>
        <taxon>Limulus</taxon>
    </lineage>
</organism>
<comment type="subcellular location">
    <subcellularLocation>
        <location evidence="1">Membrane</location>
        <topology evidence="1">Single-pass type I membrane protein</topology>
    </subcellularLocation>
</comment>
<feature type="domain" description="Ig-like" evidence="10">
    <location>
        <begin position="63"/>
        <end position="167"/>
    </location>
</feature>
<evidence type="ECO:0000256" key="4">
    <source>
        <dbReference type="ARBA" id="ARBA00023136"/>
    </source>
</evidence>
<dbReference type="Pfam" id="PF07686">
    <property type="entry name" value="V-set"/>
    <property type="match status" value="1"/>
</dbReference>
<feature type="domain" description="Ig-like" evidence="10">
    <location>
        <begin position="363"/>
        <end position="437"/>
    </location>
</feature>
<dbReference type="SMART" id="SM00406">
    <property type="entry name" value="IGv"/>
    <property type="match status" value="1"/>
</dbReference>
<evidence type="ECO:0000256" key="1">
    <source>
        <dbReference type="ARBA" id="ARBA00004479"/>
    </source>
</evidence>
<keyword evidence="7" id="KW-0393">Immunoglobulin domain</keyword>
<dbReference type="InterPro" id="IPR007110">
    <property type="entry name" value="Ig-like_dom"/>
</dbReference>
<keyword evidence="2 9" id="KW-0812">Transmembrane</keyword>
<proteinExistence type="predicted"/>
<sequence>MSKNFTMKISKTIQCSKGTFCKMSLKNTVMEFRWKTSFLRCLRSLFLLVHLVCTQMALSQGSPLDVIQQSFAIEPADRTAIQGDTIVLPCRVLHKKGTLQWTRDGFGLGSERSLAGFPRYTMVGSDEEGDFSLQITNVNLEDDAIFQCQVGASDGIKGIRSRSAAFTVYVPPEPPRIVQSDFLETTAGMTVELTCESNGGKPPAELAWLDGDGNVVTQDIHLTTHLLGDKKRANAALKWTFKPRREHDEKTFSCRSENPAIKQPMVATIKLAVKYPPEVTLTANRKKISEFDDVEFTCDAVANPKDVKYKWYRNDELIPEHHVTTLFLNKVTRQLNGQTISCEVGNKIGTTKSTYSLNIDYGPVFKSSLENIAADLDKEVRLVCAVDSNPHPEITWTFEKSSQVVGTDRELVIPKMTPERTGRYTCHASVTGFPELSADSLVFIKGPPIVKGPDIQYGIEGQKVKVECLITSVPEPSRVVWMKQSKVVDIDNTEGYEIVTEHLPDGLKNLLIIHKAEESDFGDYNCSAWNTLGHDSMLISVRRQTCDDVGGGVTTLLCSVTENLPMMIILAGVIGGIVLIVSITIVIILCLRRKPAVKVDDFGQENKAKQSDSASSGDSDLKVEIRTASSLSNNEHERSWEETSDTARVQDPPDIYKYNMDYTEPKFAPKLETQNNNGYIPYVDFSRDYNAQIVHLNSSRDSGLYDSSPQLLNDLGNPMDPNFRPAYSNPYMRTSQASLSPDHVIYGSTRGNSPKPQVPSLPPNHYITSQQIPSHLKPGTLATHV</sequence>
<evidence type="ECO:0000259" key="10">
    <source>
        <dbReference type="PROSITE" id="PS50835"/>
    </source>
</evidence>
<evidence type="ECO:0000256" key="5">
    <source>
        <dbReference type="ARBA" id="ARBA00023157"/>
    </source>
</evidence>
<reference evidence="12" key="1">
    <citation type="submission" date="2025-08" db="UniProtKB">
        <authorList>
            <consortium name="RefSeq"/>
        </authorList>
    </citation>
    <scope>IDENTIFICATION</scope>
    <source>
        <tissue evidence="12">Muscle</tissue>
    </source>
</reference>
<dbReference type="InterPro" id="IPR051275">
    <property type="entry name" value="Cell_adhesion_signaling"/>
</dbReference>
<keyword evidence="11" id="KW-1185">Reference proteome</keyword>
<dbReference type="InterPro" id="IPR013106">
    <property type="entry name" value="Ig_V-set"/>
</dbReference>
<dbReference type="GeneID" id="106466639"/>
<dbReference type="InterPro" id="IPR003599">
    <property type="entry name" value="Ig_sub"/>
</dbReference>
<evidence type="ECO:0000256" key="7">
    <source>
        <dbReference type="ARBA" id="ARBA00023319"/>
    </source>
</evidence>
<dbReference type="InterPro" id="IPR036179">
    <property type="entry name" value="Ig-like_dom_sf"/>
</dbReference>
<dbReference type="SMART" id="SM00409">
    <property type="entry name" value="IG"/>
    <property type="match status" value="5"/>
</dbReference>
<feature type="domain" description="Ig-like" evidence="10">
    <location>
        <begin position="175"/>
        <end position="272"/>
    </location>
</feature>
<evidence type="ECO:0000313" key="12">
    <source>
        <dbReference type="RefSeq" id="XP_022251179.1"/>
    </source>
</evidence>
<feature type="domain" description="Ig-like" evidence="10">
    <location>
        <begin position="277"/>
        <end position="358"/>
    </location>
</feature>
<evidence type="ECO:0000256" key="2">
    <source>
        <dbReference type="ARBA" id="ARBA00022692"/>
    </source>
</evidence>
<name>A0ABM1T5M3_LIMPO</name>
<dbReference type="Pfam" id="PF08205">
    <property type="entry name" value="C2-set_2"/>
    <property type="match status" value="1"/>
</dbReference>
<keyword evidence="5" id="KW-1015">Disulfide bond</keyword>
<evidence type="ECO:0000256" key="3">
    <source>
        <dbReference type="ARBA" id="ARBA00022989"/>
    </source>
</evidence>
<evidence type="ECO:0000256" key="8">
    <source>
        <dbReference type="SAM" id="MobiDB-lite"/>
    </source>
</evidence>
<dbReference type="Pfam" id="PF13895">
    <property type="entry name" value="Ig_2"/>
    <property type="match status" value="1"/>
</dbReference>
<dbReference type="Pfam" id="PF13927">
    <property type="entry name" value="Ig_3"/>
    <property type="match status" value="2"/>
</dbReference>
<dbReference type="InterPro" id="IPR003598">
    <property type="entry name" value="Ig_sub2"/>
</dbReference>
<dbReference type="InterPro" id="IPR013162">
    <property type="entry name" value="CD80_C2-set"/>
</dbReference>
<feature type="transmembrane region" description="Helical" evidence="9">
    <location>
        <begin position="566"/>
        <end position="591"/>
    </location>
</feature>
<dbReference type="SUPFAM" id="SSF48726">
    <property type="entry name" value="Immunoglobulin"/>
    <property type="match status" value="5"/>
</dbReference>
<feature type="domain" description="Ig-like" evidence="10">
    <location>
        <begin position="447"/>
        <end position="540"/>
    </location>
</feature>
<gene>
    <name evidence="12" type="primary">LOC106466639</name>
</gene>
<keyword evidence="3 9" id="KW-1133">Transmembrane helix</keyword>
<accession>A0ABM1T5M3</accession>
<keyword evidence="6" id="KW-0325">Glycoprotein</keyword>
<dbReference type="CDD" id="cd00096">
    <property type="entry name" value="Ig"/>
    <property type="match status" value="2"/>
</dbReference>
<dbReference type="SMART" id="SM00408">
    <property type="entry name" value="IGc2"/>
    <property type="match status" value="5"/>
</dbReference>
<dbReference type="PROSITE" id="PS50835">
    <property type="entry name" value="IG_LIKE"/>
    <property type="match status" value="5"/>
</dbReference>
<dbReference type="PANTHER" id="PTHR11640:SF31">
    <property type="entry name" value="IRREGULAR CHIASM C-ROUGHEST PROTEIN-RELATED"/>
    <property type="match status" value="1"/>
</dbReference>